<dbReference type="Gene3D" id="1.10.340.70">
    <property type="match status" value="1"/>
</dbReference>
<dbReference type="AlphaFoldDB" id="A0A151IIX4"/>
<organism evidence="2 3">
    <name type="scientific">Cyphomyrmex costatus</name>
    <dbReference type="NCBI Taxonomy" id="456900"/>
    <lineage>
        <taxon>Eukaryota</taxon>
        <taxon>Metazoa</taxon>
        <taxon>Ecdysozoa</taxon>
        <taxon>Arthropoda</taxon>
        <taxon>Hexapoda</taxon>
        <taxon>Insecta</taxon>
        <taxon>Pterygota</taxon>
        <taxon>Neoptera</taxon>
        <taxon>Endopterygota</taxon>
        <taxon>Hymenoptera</taxon>
        <taxon>Apocrita</taxon>
        <taxon>Aculeata</taxon>
        <taxon>Formicoidea</taxon>
        <taxon>Formicidae</taxon>
        <taxon>Myrmicinae</taxon>
        <taxon>Cyphomyrmex</taxon>
    </lineage>
</organism>
<sequence>IRSRSNAFSLDLRLLVISNITTWLPSQTIDHSKLGIPDNVQFADPEFYKPAPVDILIGAEHFYQLLCVGQVKLKSQPMILQNTQLGWVVAGKACVANSNHSLLCHFSRDSLDEELPAKKLLSPEEEQCEAHFMNTFKREENGRISVGLPFNSENNSLGDSFNNATRRFYSLEKRLIADPHLYEAYREFLQDYESLNHMTEVSQADNNGCYYIPHHVVLKSSSLTTKLRVVFDASAKTTTGLSLNDTLLTGPVVQNELFDIIMRFRTHKVVFTADVQQMYRQFLINKEDRPFQRILWRNNQDEKESSDSTIVLQWIRTPPHRLKTFVANRITEIQQHTKHCEWRHVPSKDNPADIISRGLMPKQLMESHLWKHGPPWLGQEEETWPNQEKCTSEVPELRTFISSNNNDTWSVLHRFSTVNTLQRVVAWCYRFIHNSQSKNKTNGELSTSELQHAMHSIIRIVQRETCTSEIKDLSQGNSCNKHNKLLSLNPFLDSDHILRVGGRLKHSTLTYNQKHPIILPEKHVITSMLIRSTHKLLGHAGPQATLYALRQKYWIINGRSKIRKILHECTICFRMRPQFTTYQMGDLPRERFQSSRSFVNVGIDFCGPFFIKERKLYNRNKVKIYVAVFICLASKAIHLEVVSDLTIEAFCASLKRFFCHREKSHLLLSDNATNFVGASNHLRELYDFIKSESFNQDISKWLSNQEVSWKFIPPRSPHFGGIWEAAVKSFKFHLVRIAKNTLFTFEQFNTLVIEIEGILNSRPLTPISHNPEDLIALTPSHFLIGDSLLSVPESDFTHIPTNRLSAWQHIQKLKRDFWNRWHKEYLNKLNQRSKWKSQIPRTIAVGDLVLIKEDNSPPLNWPMGRVLETHPGKDNIIRVVTIKTITGVYKRNVRSLAIFSIDTTHSKQLD</sequence>
<dbReference type="GO" id="GO:0071897">
    <property type="term" value="P:DNA biosynthetic process"/>
    <property type="evidence" value="ECO:0007669"/>
    <property type="project" value="UniProtKB-ARBA"/>
</dbReference>
<dbReference type="InterPro" id="IPR036397">
    <property type="entry name" value="RNaseH_sf"/>
</dbReference>
<dbReference type="PROSITE" id="PS50994">
    <property type="entry name" value="INTEGRASE"/>
    <property type="match status" value="1"/>
</dbReference>
<dbReference type="GO" id="GO:0015074">
    <property type="term" value="P:DNA integration"/>
    <property type="evidence" value="ECO:0007669"/>
    <property type="project" value="InterPro"/>
</dbReference>
<dbReference type="PANTHER" id="PTHR47331">
    <property type="entry name" value="PHD-TYPE DOMAIN-CONTAINING PROTEIN"/>
    <property type="match status" value="1"/>
</dbReference>
<dbReference type="Gene3D" id="3.30.420.10">
    <property type="entry name" value="Ribonuclease H-like superfamily/Ribonuclease H"/>
    <property type="match status" value="1"/>
</dbReference>
<dbReference type="GO" id="GO:0042575">
    <property type="term" value="C:DNA polymerase complex"/>
    <property type="evidence" value="ECO:0007669"/>
    <property type="project" value="UniProtKB-ARBA"/>
</dbReference>
<dbReference type="STRING" id="456900.A0A151IIX4"/>
<evidence type="ECO:0000259" key="1">
    <source>
        <dbReference type="PROSITE" id="PS50994"/>
    </source>
</evidence>
<protein>
    <recommendedName>
        <fullName evidence="1">Integrase catalytic domain-containing protein</fullName>
    </recommendedName>
</protein>
<dbReference type="SUPFAM" id="SSF56672">
    <property type="entry name" value="DNA/RNA polymerases"/>
    <property type="match status" value="1"/>
</dbReference>
<dbReference type="InterPro" id="IPR001584">
    <property type="entry name" value="Integrase_cat-core"/>
</dbReference>
<dbReference type="InterPro" id="IPR041588">
    <property type="entry name" value="Integrase_H2C2"/>
</dbReference>
<dbReference type="Pfam" id="PF17921">
    <property type="entry name" value="Integrase_H2C2"/>
    <property type="match status" value="1"/>
</dbReference>
<feature type="non-terminal residue" evidence="2">
    <location>
        <position position="1"/>
    </location>
</feature>
<dbReference type="Pfam" id="PF18701">
    <property type="entry name" value="DUF5641"/>
    <property type="match status" value="1"/>
</dbReference>
<name>A0A151IIX4_9HYME</name>
<dbReference type="Proteomes" id="UP000078542">
    <property type="component" value="Unassembled WGS sequence"/>
</dbReference>
<proteinExistence type="predicted"/>
<feature type="domain" description="Integrase catalytic" evidence="1">
    <location>
        <begin position="584"/>
        <end position="787"/>
    </location>
</feature>
<reference evidence="2 3" key="1">
    <citation type="submission" date="2016-03" db="EMBL/GenBank/DDBJ databases">
        <title>Cyphomyrmex costatus WGS genome.</title>
        <authorList>
            <person name="Nygaard S."/>
            <person name="Hu H."/>
            <person name="Boomsma J."/>
            <person name="Zhang G."/>
        </authorList>
    </citation>
    <scope>NUCLEOTIDE SEQUENCE [LARGE SCALE GENOMIC DNA]</scope>
    <source>
        <strain evidence="2">MS0001</strain>
        <tissue evidence="2">Whole body</tissue>
    </source>
</reference>
<accession>A0A151IIX4</accession>
<dbReference type="EMBL" id="KQ977454">
    <property type="protein sequence ID" value="KYN02594.1"/>
    <property type="molecule type" value="Genomic_DNA"/>
</dbReference>
<keyword evidence="3" id="KW-1185">Reference proteome</keyword>
<gene>
    <name evidence="2" type="ORF">ALC62_06577</name>
</gene>
<evidence type="ECO:0000313" key="3">
    <source>
        <dbReference type="Proteomes" id="UP000078542"/>
    </source>
</evidence>
<evidence type="ECO:0000313" key="2">
    <source>
        <dbReference type="EMBL" id="KYN02594.1"/>
    </source>
</evidence>
<dbReference type="SUPFAM" id="SSF53098">
    <property type="entry name" value="Ribonuclease H-like"/>
    <property type="match status" value="1"/>
</dbReference>
<dbReference type="InterPro" id="IPR040676">
    <property type="entry name" value="DUF5641"/>
</dbReference>
<dbReference type="GO" id="GO:0003676">
    <property type="term" value="F:nucleic acid binding"/>
    <property type="evidence" value="ECO:0007669"/>
    <property type="project" value="InterPro"/>
</dbReference>
<dbReference type="InterPro" id="IPR043502">
    <property type="entry name" value="DNA/RNA_pol_sf"/>
</dbReference>
<dbReference type="InterPro" id="IPR012337">
    <property type="entry name" value="RNaseH-like_sf"/>
</dbReference>